<dbReference type="RefSeq" id="WP_087643968.1">
    <property type="nucleotide sequence ID" value="NZ_FCON02000014.1"/>
</dbReference>
<dbReference type="InterPro" id="IPR016208">
    <property type="entry name" value="Ald_Oxase/xanthine_DH-like"/>
</dbReference>
<dbReference type="SUPFAM" id="SSF56003">
    <property type="entry name" value="Molybdenum cofactor-binding domain"/>
    <property type="match status" value="1"/>
</dbReference>
<dbReference type="SUPFAM" id="SSF54665">
    <property type="entry name" value="CO dehydrogenase molybdoprotein N-domain-like"/>
    <property type="match status" value="1"/>
</dbReference>
<dbReference type="PANTHER" id="PTHR11908:SF153">
    <property type="entry name" value="DEHYDROGENASE"/>
    <property type="match status" value="1"/>
</dbReference>
<dbReference type="AlphaFoldDB" id="A0A158H7S9"/>
<dbReference type="Gene3D" id="3.90.1170.50">
    <property type="entry name" value="Aldehyde oxidase/xanthine dehydrogenase, a/b hammerhead"/>
    <property type="match status" value="1"/>
</dbReference>
<dbReference type="Pfam" id="PF20256">
    <property type="entry name" value="MoCoBD_2"/>
    <property type="match status" value="1"/>
</dbReference>
<keyword evidence="3" id="KW-1185">Reference proteome</keyword>
<proteinExistence type="predicted"/>
<dbReference type="Pfam" id="PF02738">
    <property type="entry name" value="MoCoBD_1"/>
    <property type="match status" value="1"/>
</dbReference>
<dbReference type="Proteomes" id="UP000054770">
    <property type="component" value="Unassembled WGS sequence"/>
</dbReference>
<protein>
    <submittedName>
        <fullName evidence="2">Aldehyde oxidase and xanthine dehydrogenase</fullName>
    </submittedName>
</protein>
<dbReference type="SMART" id="SM01008">
    <property type="entry name" value="Ald_Xan_dh_C"/>
    <property type="match status" value="1"/>
</dbReference>
<dbReference type="InterPro" id="IPR046867">
    <property type="entry name" value="AldOxase/xan_DH_MoCoBD2"/>
</dbReference>
<sequence length="740" mass="78560">MSVIGKPLDRTDGVLKVTGQARYSADNPESKLAHAVLVTSTIARGRIASIDAARAQSMPGVLLVMTYQNAMRLPNGGVATAEPPAVRRLTLLQTSEVRYSNEPVAVVVADTLERAVDAAHQVQVRYEAAAPNADFQRAKPQAYPPAKMNNRPVATARGDVEAGLSQGPTRLDAVYTTPYEHHNPMEPHATLARWDGPNLMLYDATQGVSGARGAVSKLLGIKEENVRVICPFVGGGFGCKGSVWSHVVLAAMAAKQTGRPVRLVLERPQMWGIVGNRPFTEQHMQVAARDDGTLTGMRHDVISTTSTFEDWAETSAIVTRMLYAVPNQSTSHKLVKLDIGTPTFTRAPGETSGSFALESAMDEMAYQLRMDPIAFRLKNYAEMEPQEKKPWSGKALRECYQSGAERFGWSRRNPKPRSMHDGRTLIGMGVATATYPANRSEASAIARILPDGTAMVASGTQDLGTGTYTVMTQVAADALGFPTENVRFALGDSSLPKAPVSGGSQSVASVSPAVQAAANEARDKLIAMALADSGSPLAGASRDDVTVDNGWVISRSTPSKRDPAAAIIARNGGQPIEATATVKPGAEKQQYSFHSFGAVFAEVHVDADLGTIRVARIVGVYDVGNLLNAKTAHSQLMGGIVWGIGSALLEKSDLDARYGRYTNANLGEYHVPVNADVGTLDISFVGAGDPYINPLGARGIGEIGITGVSGAIANAVYHATGVRVRDLPVTLDKLLPGTTV</sequence>
<dbReference type="GO" id="GO:0016491">
    <property type="term" value="F:oxidoreductase activity"/>
    <property type="evidence" value="ECO:0007669"/>
    <property type="project" value="InterPro"/>
</dbReference>
<dbReference type="OrthoDB" id="221297at2"/>
<dbReference type="Pfam" id="PF01315">
    <property type="entry name" value="Ald_Xan_dh_C"/>
    <property type="match status" value="1"/>
</dbReference>
<organism evidence="2 3">
    <name type="scientific">Caballeronia choica</name>
    <dbReference type="NCBI Taxonomy" id="326476"/>
    <lineage>
        <taxon>Bacteria</taxon>
        <taxon>Pseudomonadati</taxon>
        <taxon>Pseudomonadota</taxon>
        <taxon>Betaproteobacteria</taxon>
        <taxon>Burkholderiales</taxon>
        <taxon>Burkholderiaceae</taxon>
        <taxon>Caballeronia</taxon>
    </lineage>
</organism>
<evidence type="ECO:0000259" key="1">
    <source>
        <dbReference type="SMART" id="SM01008"/>
    </source>
</evidence>
<dbReference type="InterPro" id="IPR036856">
    <property type="entry name" value="Ald_Oxase/Xan_DH_a/b_sf"/>
</dbReference>
<reference evidence="2" key="1">
    <citation type="submission" date="2016-01" db="EMBL/GenBank/DDBJ databases">
        <authorList>
            <person name="Peeters C."/>
        </authorList>
    </citation>
    <scope>NUCLEOTIDE SEQUENCE [LARGE SCALE GENOMIC DNA]</scope>
    <source>
        <strain evidence="2">LMG 22940</strain>
    </source>
</reference>
<dbReference type="InterPro" id="IPR037165">
    <property type="entry name" value="AldOxase/xan_DH_Mopterin-bd_sf"/>
</dbReference>
<dbReference type="EMBL" id="FCON02000014">
    <property type="protein sequence ID" value="SAL40414.1"/>
    <property type="molecule type" value="Genomic_DNA"/>
</dbReference>
<accession>A0A158H7S9</accession>
<comment type="caution">
    <text evidence="2">The sequence shown here is derived from an EMBL/GenBank/DDBJ whole genome shotgun (WGS) entry which is preliminary data.</text>
</comment>
<dbReference type="InterPro" id="IPR008274">
    <property type="entry name" value="AldOxase/xan_DH_MoCoBD1"/>
</dbReference>
<dbReference type="PANTHER" id="PTHR11908">
    <property type="entry name" value="XANTHINE DEHYDROGENASE"/>
    <property type="match status" value="1"/>
</dbReference>
<feature type="domain" description="Aldehyde oxidase/xanthine dehydrogenase a/b hammerhead" evidence="1">
    <location>
        <begin position="18"/>
        <end position="130"/>
    </location>
</feature>
<evidence type="ECO:0000313" key="3">
    <source>
        <dbReference type="Proteomes" id="UP000054770"/>
    </source>
</evidence>
<dbReference type="Gene3D" id="3.30.365.10">
    <property type="entry name" value="Aldehyde oxidase/xanthine dehydrogenase, molybdopterin binding domain"/>
    <property type="match status" value="4"/>
</dbReference>
<dbReference type="InterPro" id="IPR000674">
    <property type="entry name" value="Ald_Oxase/Xan_DH_a/b"/>
</dbReference>
<dbReference type="GO" id="GO:0005506">
    <property type="term" value="F:iron ion binding"/>
    <property type="evidence" value="ECO:0007669"/>
    <property type="project" value="InterPro"/>
</dbReference>
<evidence type="ECO:0000313" key="2">
    <source>
        <dbReference type="EMBL" id="SAL40414.1"/>
    </source>
</evidence>
<name>A0A158H7S9_9BURK</name>
<gene>
    <name evidence="2" type="ORF">AWB68_01753</name>
</gene>